<proteinExistence type="predicted"/>
<protein>
    <submittedName>
        <fullName evidence="2">Uncharacterized protein</fullName>
    </submittedName>
</protein>
<gene>
    <name evidence="2" type="ORF">CSHISOI_11671</name>
</gene>
<feature type="signal peptide" evidence="1">
    <location>
        <begin position="1"/>
        <end position="15"/>
    </location>
</feature>
<reference evidence="2 3" key="1">
    <citation type="journal article" date="2019" name="Sci. Rep.">
        <title>Colletotrichum shisoi sp. nov., an anthracnose pathogen of Perilla frutescens in Japan: molecular phylogenetic, morphological and genomic evidence.</title>
        <authorList>
            <person name="Gan P."/>
            <person name="Tsushima A."/>
            <person name="Hiroyama R."/>
            <person name="Narusaka M."/>
            <person name="Takano Y."/>
            <person name="Narusaka Y."/>
            <person name="Kawaradani M."/>
            <person name="Damm U."/>
            <person name="Shirasu K."/>
        </authorList>
    </citation>
    <scope>NUCLEOTIDE SEQUENCE [LARGE SCALE GENOMIC DNA]</scope>
    <source>
        <strain evidence="2 3">PG-2018a</strain>
    </source>
</reference>
<dbReference type="AlphaFoldDB" id="A0A5Q4BA24"/>
<comment type="caution">
    <text evidence="2">The sequence shown here is derived from an EMBL/GenBank/DDBJ whole genome shotgun (WGS) entry which is preliminary data.</text>
</comment>
<accession>A0A5Q4BA24</accession>
<dbReference type="Proteomes" id="UP000326340">
    <property type="component" value="Unassembled WGS sequence"/>
</dbReference>
<feature type="chain" id="PRO_5024974779" evidence="1">
    <location>
        <begin position="16"/>
        <end position="96"/>
    </location>
</feature>
<dbReference type="EMBL" id="PUHP01003883">
    <property type="protein sequence ID" value="TQN63768.1"/>
    <property type="molecule type" value="Genomic_DNA"/>
</dbReference>
<evidence type="ECO:0000313" key="3">
    <source>
        <dbReference type="Proteomes" id="UP000326340"/>
    </source>
</evidence>
<name>A0A5Q4BA24_9PEZI</name>
<sequence>MKSLALLAITTLAAAVVTNKAMRCQYVNLASNTDIYICLRVLSCITHGWFRNIEDTSKACQKRARRGVQGIYENGYCYVDAEETATFVNVSFSFSL</sequence>
<organism evidence="2 3">
    <name type="scientific">Colletotrichum shisoi</name>
    <dbReference type="NCBI Taxonomy" id="2078593"/>
    <lineage>
        <taxon>Eukaryota</taxon>
        <taxon>Fungi</taxon>
        <taxon>Dikarya</taxon>
        <taxon>Ascomycota</taxon>
        <taxon>Pezizomycotina</taxon>
        <taxon>Sordariomycetes</taxon>
        <taxon>Hypocreomycetidae</taxon>
        <taxon>Glomerellales</taxon>
        <taxon>Glomerellaceae</taxon>
        <taxon>Colletotrichum</taxon>
        <taxon>Colletotrichum destructivum species complex</taxon>
    </lineage>
</organism>
<evidence type="ECO:0000313" key="2">
    <source>
        <dbReference type="EMBL" id="TQN63768.1"/>
    </source>
</evidence>
<evidence type="ECO:0000256" key="1">
    <source>
        <dbReference type="SAM" id="SignalP"/>
    </source>
</evidence>
<keyword evidence="1" id="KW-0732">Signal</keyword>
<keyword evidence="3" id="KW-1185">Reference proteome</keyword>